<evidence type="ECO:0000256" key="2">
    <source>
        <dbReference type="ARBA" id="ARBA00023002"/>
    </source>
</evidence>
<comment type="cofactor">
    <cofactor evidence="1">
        <name>FMN</name>
        <dbReference type="ChEBI" id="CHEBI:58210"/>
    </cofactor>
</comment>
<dbReference type="InterPro" id="IPR037396">
    <property type="entry name" value="FMN_HAD"/>
</dbReference>
<keyword evidence="6" id="KW-1185">Reference proteome</keyword>
<dbReference type="InterPro" id="IPR013785">
    <property type="entry name" value="Aldolase_TIM"/>
</dbReference>
<dbReference type="PANTHER" id="PTHR10578:SF149">
    <property type="entry name" value="2-HYDROXYACID OXIDASE 2"/>
    <property type="match status" value="1"/>
</dbReference>
<organism evidence="5 6">
    <name type="scientific">Lithohypha guttulata</name>
    <dbReference type="NCBI Taxonomy" id="1690604"/>
    <lineage>
        <taxon>Eukaryota</taxon>
        <taxon>Fungi</taxon>
        <taxon>Dikarya</taxon>
        <taxon>Ascomycota</taxon>
        <taxon>Pezizomycotina</taxon>
        <taxon>Eurotiomycetes</taxon>
        <taxon>Chaetothyriomycetidae</taxon>
        <taxon>Chaetothyriales</taxon>
        <taxon>Trichomeriaceae</taxon>
        <taxon>Lithohypha</taxon>
    </lineage>
</organism>
<dbReference type="Pfam" id="PF01070">
    <property type="entry name" value="FMN_dh"/>
    <property type="match status" value="1"/>
</dbReference>
<dbReference type="Gene3D" id="3.20.20.70">
    <property type="entry name" value="Aldolase class I"/>
    <property type="match status" value="1"/>
</dbReference>
<comment type="caution">
    <text evidence="5">The sequence shown here is derived from an EMBL/GenBank/DDBJ whole genome shotgun (WGS) entry which is preliminary data.</text>
</comment>
<evidence type="ECO:0000313" key="5">
    <source>
        <dbReference type="EMBL" id="KAK5092547.1"/>
    </source>
</evidence>
<evidence type="ECO:0000256" key="3">
    <source>
        <dbReference type="ARBA" id="ARBA00024042"/>
    </source>
</evidence>
<dbReference type="SUPFAM" id="SSF51395">
    <property type="entry name" value="FMN-linked oxidoreductases"/>
    <property type="match status" value="1"/>
</dbReference>
<dbReference type="PIRSF" id="PIRSF000138">
    <property type="entry name" value="Al-hdrx_acd_dh"/>
    <property type="match status" value="1"/>
</dbReference>
<dbReference type="InterPro" id="IPR000262">
    <property type="entry name" value="FMN-dep_DH"/>
</dbReference>
<dbReference type="Proteomes" id="UP001345013">
    <property type="component" value="Unassembled WGS sequence"/>
</dbReference>
<feature type="domain" description="FMN hydroxy acid dehydrogenase" evidence="4">
    <location>
        <begin position="10"/>
        <end position="334"/>
    </location>
</feature>
<keyword evidence="2" id="KW-0560">Oxidoreductase</keyword>
<dbReference type="PANTHER" id="PTHR10578">
    <property type="entry name" value="S -2-HYDROXY-ACID OXIDASE-RELATED"/>
    <property type="match status" value="1"/>
</dbReference>
<sequence length="334" mass="36156">MSGGAPLPQPTTEKILSIADLKEAADRKLPASAREFFNSGSTDQRTLHANETALARYHLRSRVLVNVKHLDPSTTCLGRRIKFPLCCAPAGIQGMAHPDGEVATSKAVRSMGVNQAISSFASYPVDEIVSAGGNGDDAPSYAIQMYPMSNRGLQERIIQRAEAAGCKAIFLTGDSPVLGVRYNEWKNDFRTPEGIGFPILERDTKTIRETTHDDGFAGLNDDGASWERDIKWLRDRTKMKVFVKGVMCSEDVANAVKWGVDGVVVSNHGGRQLDGVPGTIDVLEECVQAAKGSSVEVHVDGGFRRGSDVFVALALGAKCCWVGRPTLWNCDGYQ</sequence>
<dbReference type="PROSITE" id="PS51349">
    <property type="entry name" value="FMN_HYDROXY_ACID_DH_2"/>
    <property type="match status" value="1"/>
</dbReference>
<dbReference type="InterPro" id="IPR012133">
    <property type="entry name" value="Alpha-hydoxy_acid_DH_FMN"/>
</dbReference>
<dbReference type="PROSITE" id="PS00557">
    <property type="entry name" value="FMN_HYDROXY_ACID_DH_1"/>
    <property type="match status" value="1"/>
</dbReference>
<dbReference type="InterPro" id="IPR008259">
    <property type="entry name" value="FMN_hydac_DH_AS"/>
</dbReference>
<protein>
    <recommendedName>
        <fullName evidence="4">FMN hydroxy acid dehydrogenase domain-containing protein</fullName>
    </recommendedName>
</protein>
<evidence type="ECO:0000259" key="4">
    <source>
        <dbReference type="PROSITE" id="PS51349"/>
    </source>
</evidence>
<comment type="similarity">
    <text evidence="3">Belongs to the FMN-dependent alpha-hydroxy acid dehydrogenase family.</text>
</comment>
<gene>
    <name evidence="5" type="ORF">LTR24_005126</name>
</gene>
<proteinExistence type="inferred from homology"/>
<accession>A0ABR0KA09</accession>
<evidence type="ECO:0000313" key="6">
    <source>
        <dbReference type="Proteomes" id="UP001345013"/>
    </source>
</evidence>
<name>A0ABR0KA09_9EURO</name>
<dbReference type="CDD" id="cd02809">
    <property type="entry name" value="alpha_hydroxyacid_oxid_FMN"/>
    <property type="match status" value="1"/>
</dbReference>
<dbReference type="EMBL" id="JAVRRG010000056">
    <property type="protein sequence ID" value="KAK5092547.1"/>
    <property type="molecule type" value="Genomic_DNA"/>
</dbReference>
<reference evidence="5 6" key="1">
    <citation type="submission" date="2023-08" db="EMBL/GenBank/DDBJ databases">
        <title>Black Yeasts Isolated from many extreme environments.</title>
        <authorList>
            <person name="Coleine C."/>
            <person name="Stajich J.E."/>
            <person name="Selbmann L."/>
        </authorList>
    </citation>
    <scope>NUCLEOTIDE SEQUENCE [LARGE SCALE GENOMIC DNA]</scope>
    <source>
        <strain evidence="5 6">CCFEE 5885</strain>
    </source>
</reference>
<evidence type="ECO:0000256" key="1">
    <source>
        <dbReference type="ARBA" id="ARBA00001917"/>
    </source>
</evidence>